<protein>
    <submittedName>
        <fullName evidence="3">Uncharacterized protein LOC110273018</fullName>
    </submittedName>
</protein>
<reference evidence="3" key="2">
    <citation type="submission" date="2025-08" db="UniProtKB">
        <authorList>
            <consortium name="RefSeq"/>
        </authorList>
    </citation>
    <scope>IDENTIFICATION</scope>
    <source>
        <tissue evidence="3">Whole plant</tissue>
    </source>
</reference>
<evidence type="ECO:0000256" key="1">
    <source>
        <dbReference type="SAM" id="MobiDB-lite"/>
    </source>
</evidence>
<dbReference type="PANTHER" id="PTHR33067:SF9">
    <property type="entry name" value="RNA-DIRECTED DNA POLYMERASE"/>
    <property type="match status" value="1"/>
</dbReference>
<accession>A0A6P5MFE9</accession>
<dbReference type="AlphaFoldDB" id="A0A6P5MFE9"/>
<feature type="region of interest" description="Disordered" evidence="1">
    <location>
        <begin position="71"/>
        <end position="117"/>
    </location>
</feature>
<organism evidence="2 3">
    <name type="scientific">Arachis duranensis</name>
    <name type="common">Wild peanut</name>
    <dbReference type="NCBI Taxonomy" id="130453"/>
    <lineage>
        <taxon>Eukaryota</taxon>
        <taxon>Viridiplantae</taxon>
        <taxon>Streptophyta</taxon>
        <taxon>Embryophyta</taxon>
        <taxon>Tracheophyta</taxon>
        <taxon>Spermatophyta</taxon>
        <taxon>Magnoliopsida</taxon>
        <taxon>eudicotyledons</taxon>
        <taxon>Gunneridae</taxon>
        <taxon>Pentapetalae</taxon>
        <taxon>rosids</taxon>
        <taxon>fabids</taxon>
        <taxon>Fabales</taxon>
        <taxon>Fabaceae</taxon>
        <taxon>Papilionoideae</taxon>
        <taxon>50 kb inversion clade</taxon>
        <taxon>dalbergioids sensu lato</taxon>
        <taxon>Dalbergieae</taxon>
        <taxon>Pterocarpus clade</taxon>
        <taxon>Arachis</taxon>
    </lineage>
</organism>
<dbReference type="Gene3D" id="2.40.70.10">
    <property type="entry name" value="Acid Proteases"/>
    <property type="match status" value="1"/>
</dbReference>
<evidence type="ECO:0000313" key="3">
    <source>
        <dbReference type="RefSeq" id="XP_020981508.1"/>
    </source>
</evidence>
<reference evidence="2" key="1">
    <citation type="journal article" date="2016" name="Nat. Genet.">
        <title>The genome sequences of Arachis duranensis and Arachis ipaensis, the diploid ancestors of cultivated peanut.</title>
        <authorList>
            <person name="Bertioli D.J."/>
            <person name="Cannon S.B."/>
            <person name="Froenicke L."/>
            <person name="Huang G."/>
            <person name="Farmer A.D."/>
            <person name="Cannon E.K."/>
            <person name="Liu X."/>
            <person name="Gao D."/>
            <person name="Clevenger J."/>
            <person name="Dash S."/>
            <person name="Ren L."/>
            <person name="Moretzsohn M.C."/>
            <person name="Shirasawa K."/>
            <person name="Huang W."/>
            <person name="Vidigal B."/>
            <person name="Abernathy B."/>
            <person name="Chu Y."/>
            <person name="Niederhuth C.E."/>
            <person name="Umale P."/>
            <person name="Araujo A.C."/>
            <person name="Kozik A."/>
            <person name="Kim K.D."/>
            <person name="Burow M.D."/>
            <person name="Varshney R.K."/>
            <person name="Wang X."/>
            <person name="Zhang X."/>
            <person name="Barkley N."/>
            <person name="Guimaraes P.M."/>
            <person name="Isobe S."/>
            <person name="Guo B."/>
            <person name="Liao B."/>
            <person name="Stalker H.T."/>
            <person name="Schmitz R.J."/>
            <person name="Scheffler B.E."/>
            <person name="Leal-Bertioli S.C."/>
            <person name="Xun X."/>
            <person name="Jackson S.A."/>
            <person name="Michelmore R."/>
            <person name="Ozias-Akins P."/>
        </authorList>
    </citation>
    <scope>NUCLEOTIDE SEQUENCE [LARGE SCALE GENOMIC DNA]</scope>
    <source>
        <strain evidence="2">cv. V14167</strain>
    </source>
</reference>
<dbReference type="Proteomes" id="UP000515211">
    <property type="component" value="Chromosome 6"/>
</dbReference>
<sequence>MSQNITELKAFKEEVNSNLQNQGAAIQKLENQIGYLSKQTPGPSVSHAAKAIAREECKAITLRSGKKLKEISKETTEDEAKENVRDKEQGQSFTPSATKEKEKEVLKPYTPKAPYPQRLMKSEKDGQFSRFLEIFKKLQINIPFAEAIEQMPLYAKFLKELMTKKRSWRNEETVLLTEECSAIIQHKLPQKLKDPGSFQIPCIIGEVMVEKALCDLGASINLMSLTMMRRMKIEEAKPTRMALQLADQTFKFPHGIVEDLLVKVGDFIFPADFVVLDMEEEAKASIILPC</sequence>
<dbReference type="InterPro" id="IPR021109">
    <property type="entry name" value="Peptidase_aspartic_dom_sf"/>
</dbReference>
<dbReference type="PANTHER" id="PTHR33067">
    <property type="entry name" value="RNA-DIRECTED DNA POLYMERASE-RELATED"/>
    <property type="match status" value="1"/>
</dbReference>
<evidence type="ECO:0000313" key="2">
    <source>
        <dbReference type="Proteomes" id="UP000515211"/>
    </source>
</evidence>
<dbReference type="RefSeq" id="XP_020981508.1">
    <property type="nucleotide sequence ID" value="XM_021125849.1"/>
</dbReference>
<dbReference type="CDD" id="cd00303">
    <property type="entry name" value="retropepsin_like"/>
    <property type="match status" value="1"/>
</dbReference>
<gene>
    <name evidence="3" type="primary">LOC110273018</name>
</gene>
<dbReference type="KEGG" id="adu:110273018"/>
<name>A0A6P5MFE9_ARADU</name>
<proteinExistence type="predicted"/>
<keyword evidence="2" id="KW-1185">Reference proteome</keyword>
<dbReference type="GeneID" id="110273018"/>